<gene>
    <name evidence="1" type="ORF">PHACADRAFT_257380</name>
</gene>
<protein>
    <submittedName>
        <fullName evidence="1">Uncharacterized protein</fullName>
    </submittedName>
</protein>
<dbReference type="EMBL" id="JH930473">
    <property type="protein sequence ID" value="EKM53894.1"/>
    <property type="molecule type" value="Genomic_DNA"/>
</dbReference>
<dbReference type="InParanoid" id="K5W4M8"/>
<dbReference type="RefSeq" id="XP_007396605.1">
    <property type="nucleotide sequence ID" value="XM_007396543.1"/>
</dbReference>
<evidence type="ECO:0000313" key="1">
    <source>
        <dbReference type="EMBL" id="EKM53894.1"/>
    </source>
</evidence>
<keyword evidence="2" id="KW-1185">Reference proteome</keyword>
<evidence type="ECO:0000313" key="2">
    <source>
        <dbReference type="Proteomes" id="UP000008370"/>
    </source>
</evidence>
<sequence>MCCRGCNAVSKRGGCNTVFQPYPAILLELILPRQVQETGDRAPGSPDLCSGELQAEHIYLLELRQHGKTLEPVLGYIPPLTAGGADGRNMVQAQQLPIIAPFPSTGDPTAVAANSGIGSGTASAVPLPAASGSTNYPNHLLPDPVIYSLSFDPDYGAYSPFGEHFLSPSGRRGPGALG</sequence>
<dbReference type="Proteomes" id="UP000008370">
    <property type="component" value="Unassembled WGS sequence"/>
</dbReference>
<proteinExistence type="predicted"/>
<dbReference type="HOGENOM" id="CLU_1511112_0_0_1"/>
<accession>K5W4M8</accession>
<organism evidence="1 2">
    <name type="scientific">Phanerochaete carnosa (strain HHB-10118-sp)</name>
    <name type="common">White-rot fungus</name>
    <name type="synonym">Peniophora carnosa</name>
    <dbReference type="NCBI Taxonomy" id="650164"/>
    <lineage>
        <taxon>Eukaryota</taxon>
        <taxon>Fungi</taxon>
        <taxon>Dikarya</taxon>
        <taxon>Basidiomycota</taxon>
        <taxon>Agaricomycotina</taxon>
        <taxon>Agaricomycetes</taxon>
        <taxon>Polyporales</taxon>
        <taxon>Phanerochaetaceae</taxon>
        <taxon>Phanerochaete</taxon>
    </lineage>
</organism>
<dbReference type="GeneID" id="18916829"/>
<dbReference type="AlphaFoldDB" id="K5W4M8"/>
<dbReference type="KEGG" id="pco:PHACADRAFT_257380"/>
<reference evidence="1 2" key="1">
    <citation type="journal article" date="2012" name="BMC Genomics">
        <title>Comparative genomics of the white-rot fungi, Phanerochaete carnosa and P. chrysosporium, to elucidate the genetic basis of the distinct wood types they colonize.</title>
        <authorList>
            <person name="Suzuki H."/>
            <person name="MacDonald J."/>
            <person name="Syed K."/>
            <person name="Salamov A."/>
            <person name="Hori C."/>
            <person name="Aerts A."/>
            <person name="Henrissat B."/>
            <person name="Wiebenga A."/>
            <person name="vanKuyk P.A."/>
            <person name="Barry K."/>
            <person name="Lindquist E."/>
            <person name="LaButti K."/>
            <person name="Lapidus A."/>
            <person name="Lucas S."/>
            <person name="Coutinho P."/>
            <person name="Gong Y."/>
            <person name="Samejima M."/>
            <person name="Mahadevan R."/>
            <person name="Abou-Zaid M."/>
            <person name="de Vries R.P."/>
            <person name="Igarashi K."/>
            <person name="Yadav J.S."/>
            <person name="Grigoriev I.V."/>
            <person name="Master E.R."/>
        </authorList>
    </citation>
    <scope>NUCLEOTIDE SEQUENCE [LARGE SCALE GENOMIC DNA]</scope>
    <source>
        <strain evidence="1 2">HHB-10118-sp</strain>
    </source>
</reference>
<name>K5W4M8_PHACS</name>